<dbReference type="EMBL" id="CP027169">
    <property type="protein sequence ID" value="AVK04386.1"/>
    <property type="molecule type" value="Genomic_DNA"/>
</dbReference>
<dbReference type="AlphaFoldDB" id="A0A2R3IR41"/>
<reference evidence="1 2" key="1">
    <citation type="submission" date="2018-02" db="EMBL/GenBank/DDBJ databases">
        <title>FDA/CDC Antimicrobial Resistant Isolate Bank Genome Sequencing.</title>
        <authorList>
            <person name="Benahmed F.H."/>
            <person name="Lutgring J.D."/>
            <person name="Yoo B."/>
            <person name="Machado M."/>
            <person name="Brown A."/>
            <person name="McAllister G."/>
            <person name="Perry A."/>
            <person name="Halpin A.L."/>
            <person name="Vavikolanu K."/>
            <person name="Ott S."/>
            <person name="Zhao X."/>
            <person name="Tallon L.J."/>
            <person name="Sadzewicz L."/>
            <person name="Aluvathingal J."/>
            <person name="Nadendla S."/>
            <person name="Voskania-kordi A."/>
            <person name="Simonyan V."/>
            <person name="Patel J."/>
            <person name="Shawar R.M."/>
        </authorList>
    </citation>
    <scope>NUCLEOTIDE SEQUENCE [LARGE SCALE GENOMIC DNA]</scope>
    <source>
        <strain evidence="1 2">AR_0356</strain>
    </source>
</reference>
<name>A0A2R3IR41_9PSED</name>
<dbReference type="Proteomes" id="UP000238390">
    <property type="component" value="Chromosome"/>
</dbReference>
<sequence>MATHGGGCSVWVVVKMIFIKYLPVICHQWRKAIAKGTLWPL</sequence>
<protein>
    <submittedName>
        <fullName evidence="1">Uncharacterized protein</fullName>
    </submittedName>
</protein>
<keyword evidence="2" id="KW-1185">Reference proteome</keyword>
<evidence type="ECO:0000313" key="1">
    <source>
        <dbReference type="EMBL" id="AVK04386.1"/>
    </source>
</evidence>
<gene>
    <name evidence="1" type="ORF">CSB93_2796</name>
</gene>
<proteinExistence type="predicted"/>
<evidence type="ECO:0000313" key="2">
    <source>
        <dbReference type="Proteomes" id="UP000238390"/>
    </source>
</evidence>
<accession>A0A2R3IR41</accession>
<organism evidence="1 2">
    <name type="scientific">Pseudomonas paraeruginosa</name>
    <dbReference type="NCBI Taxonomy" id="2994495"/>
    <lineage>
        <taxon>Bacteria</taxon>
        <taxon>Pseudomonadati</taxon>
        <taxon>Pseudomonadota</taxon>
        <taxon>Gammaproteobacteria</taxon>
        <taxon>Pseudomonadales</taxon>
        <taxon>Pseudomonadaceae</taxon>
        <taxon>Pseudomonas</taxon>
    </lineage>
</organism>